<sequence>MLVLLIVMTGLMAGVYFVFSVVIMKSLGELPPVQGAQAMNKINDVIINTLFLPIFFGSTLWFLGLIVWAFADWQTGQSLRVVTAALVYIVGMFLVTAFGNVPLNNRLKQSEADEVALAKYWAYYQNHWTRLNHLRTPSCMAACALLTLSLGAY</sequence>
<feature type="transmembrane region" description="Helical" evidence="1">
    <location>
        <begin position="82"/>
        <end position="101"/>
    </location>
</feature>
<keyword evidence="3" id="KW-1185">Reference proteome</keyword>
<reference evidence="2 3" key="1">
    <citation type="journal article" date="2022" name="IScience">
        <title>An ultrasensitive nanofiber-based assay for enzymatic hydrolysis and deep-sea microbial degradation of cellulose.</title>
        <authorList>
            <person name="Tsudome M."/>
            <person name="Tachioka M."/>
            <person name="Miyazaki M."/>
            <person name="Uchimura K."/>
            <person name="Tsuda M."/>
            <person name="Takaki Y."/>
            <person name="Deguchi S."/>
        </authorList>
    </citation>
    <scope>NUCLEOTIDE SEQUENCE [LARGE SCALE GENOMIC DNA]</scope>
    <source>
        <strain evidence="2 3">GE09</strain>
    </source>
</reference>
<evidence type="ECO:0008006" key="4">
    <source>
        <dbReference type="Google" id="ProtNLM"/>
    </source>
</evidence>
<dbReference type="KEGG" id="marq:MARGE09_P4038"/>
<dbReference type="EMBL" id="AP023086">
    <property type="protein sequence ID" value="BCD99836.1"/>
    <property type="molecule type" value="Genomic_DNA"/>
</dbReference>
<dbReference type="Pfam" id="PF08592">
    <property type="entry name" value="Anthrone_oxy"/>
    <property type="match status" value="1"/>
</dbReference>
<keyword evidence="1" id="KW-1133">Transmembrane helix</keyword>
<accession>A0AAN1WLJ7</accession>
<dbReference type="AlphaFoldDB" id="A0AAN1WLJ7"/>
<keyword evidence="1" id="KW-0472">Membrane</keyword>
<feature type="transmembrane region" description="Helical" evidence="1">
    <location>
        <begin position="6"/>
        <end position="24"/>
    </location>
</feature>
<keyword evidence="1" id="KW-0812">Transmembrane</keyword>
<gene>
    <name evidence="2" type="ORF">MARGE09_P4038</name>
</gene>
<evidence type="ECO:0000313" key="2">
    <source>
        <dbReference type="EMBL" id="BCD99836.1"/>
    </source>
</evidence>
<protein>
    <recommendedName>
        <fullName evidence="4">DUF1772 domain-containing protein</fullName>
    </recommendedName>
</protein>
<feature type="transmembrane region" description="Helical" evidence="1">
    <location>
        <begin position="45"/>
        <end position="70"/>
    </location>
</feature>
<proteinExistence type="predicted"/>
<evidence type="ECO:0000256" key="1">
    <source>
        <dbReference type="SAM" id="Phobius"/>
    </source>
</evidence>
<name>A0AAN1WLJ7_9GAMM</name>
<organism evidence="2 3">
    <name type="scientific">Marinagarivorans cellulosilyticus</name>
    <dbReference type="NCBI Taxonomy" id="2721545"/>
    <lineage>
        <taxon>Bacteria</taxon>
        <taxon>Pseudomonadati</taxon>
        <taxon>Pseudomonadota</taxon>
        <taxon>Gammaproteobacteria</taxon>
        <taxon>Cellvibrionales</taxon>
        <taxon>Cellvibrionaceae</taxon>
        <taxon>Marinagarivorans</taxon>
    </lineage>
</organism>
<dbReference type="RefSeq" id="WP_236985134.1">
    <property type="nucleotide sequence ID" value="NZ_AP023086.1"/>
</dbReference>
<dbReference type="InterPro" id="IPR013901">
    <property type="entry name" value="Anthrone_oxy"/>
</dbReference>
<evidence type="ECO:0000313" key="3">
    <source>
        <dbReference type="Proteomes" id="UP001320119"/>
    </source>
</evidence>
<dbReference type="Proteomes" id="UP001320119">
    <property type="component" value="Chromosome"/>
</dbReference>